<reference evidence="1" key="1">
    <citation type="submission" date="2024-07" db="EMBL/GenBank/DDBJ databases">
        <authorList>
            <person name="Yu S.T."/>
        </authorList>
    </citation>
    <scope>NUCLEOTIDE SEQUENCE</scope>
    <source>
        <strain evidence="1">R39</strain>
        <plasmid evidence="1">unnamed1</plasmid>
    </source>
</reference>
<sequence length="148" mass="16150">MTSALELPRLLASRVRAPGRRNAELRALREAFRRTVVEDITGPVVAALYVLVRPGQDPAPRLAGARAAAGRAGYTVAEVLVEDAWTEDPALRPRLAYALTLMQQRGIHGLVAVSRTDISCHDGLYEAELRRLRGAGGFLYLAHDEVHS</sequence>
<keyword evidence="1" id="KW-0614">Plasmid</keyword>
<protein>
    <recommendedName>
        <fullName evidence="2">Recombinase family protein</fullName>
    </recommendedName>
</protein>
<evidence type="ECO:0008006" key="2">
    <source>
        <dbReference type="Google" id="ProtNLM"/>
    </source>
</evidence>
<accession>A0AB39R4V0</accession>
<evidence type="ECO:0000313" key="1">
    <source>
        <dbReference type="EMBL" id="XDQ49982.1"/>
    </source>
</evidence>
<dbReference type="EMBL" id="CP163442">
    <property type="protein sequence ID" value="XDQ49982.1"/>
    <property type="molecule type" value="Genomic_DNA"/>
</dbReference>
<organism evidence="1">
    <name type="scientific">Streptomyces sp. R39</name>
    <dbReference type="NCBI Taxonomy" id="3238631"/>
    <lineage>
        <taxon>Bacteria</taxon>
        <taxon>Bacillati</taxon>
        <taxon>Actinomycetota</taxon>
        <taxon>Actinomycetes</taxon>
        <taxon>Kitasatosporales</taxon>
        <taxon>Streptomycetaceae</taxon>
        <taxon>Streptomyces</taxon>
    </lineage>
</organism>
<name>A0AB39R4V0_9ACTN</name>
<proteinExistence type="predicted"/>
<dbReference type="RefSeq" id="WP_369228505.1">
    <property type="nucleotide sequence ID" value="NZ_CP163442.1"/>
</dbReference>
<geneLocation type="plasmid" evidence="1">
    <name>unnamed1</name>
</geneLocation>
<gene>
    <name evidence="1" type="ORF">AB5J52_48555</name>
</gene>
<dbReference type="AlphaFoldDB" id="A0AB39R4V0"/>